<keyword evidence="9" id="KW-1185">Reference proteome</keyword>
<gene>
    <name evidence="5 8" type="primary">prmC</name>
    <name evidence="8" type="ORF">GCM10007875_24340</name>
</gene>
<feature type="binding site" evidence="5">
    <location>
        <position position="153"/>
    </location>
    <ligand>
        <name>S-adenosyl-L-methionine</name>
        <dbReference type="ChEBI" id="CHEBI:59789"/>
    </ligand>
</feature>
<evidence type="ECO:0000256" key="5">
    <source>
        <dbReference type="HAMAP-Rule" id="MF_02126"/>
    </source>
</evidence>
<dbReference type="NCBIfam" id="TIGR00536">
    <property type="entry name" value="hemK_fam"/>
    <property type="match status" value="1"/>
</dbReference>
<evidence type="ECO:0000313" key="8">
    <source>
        <dbReference type="EMBL" id="GLR27343.1"/>
    </source>
</evidence>
<dbReference type="EC" id="2.1.1.297" evidence="5"/>
<organism evidence="8 9">
    <name type="scientific">Limnobacter litoralis</name>
    <dbReference type="NCBI Taxonomy" id="481366"/>
    <lineage>
        <taxon>Bacteria</taxon>
        <taxon>Pseudomonadati</taxon>
        <taxon>Pseudomonadota</taxon>
        <taxon>Betaproteobacteria</taxon>
        <taxon>Burkholderiales</taxon>
        <taxon>Burkholderiaceae</taxon>
        <taxon>Limnobacter</taxon>
    </lineage>
</organism>
<reference evidence="9" key="1">
    <citation type="journal article" date="2019" name="Int. J. Syst. Evol. Microbiol.">
        <title>The Global Catalogue of Microorganisms (GCM) 10K type strain sequencing project: providing services to taxonomists for standard genome sequencing and annotation.</title>
        <authorList>
            <consortium name="The Broad Institute Genomics Platform"/>
            <consortium name="The Broad Institute Genome Sequencing Center for Infectious Disease"/>
            <person name="Wu L."/>
            <person name="Ma J."/>
        </authorList>
    </citation>
    <scope>NUCLEOTIDE SEQUENCE [LARGE SCALE GENOMIC DNA]</scope>
    <source>
        <strain evidence="9">NBRC 105857</strain>
    </source>
</reference>
<dbReference type="GO" id="GO:0032259">
    <property type="term" value="P:methylation"/>
    <property type="evidence" value="ECO:0007669"/>
    <property type="project" value="UniProtKB-KW"/>
</dbReference>
<evidence type="ECO:0000256" key="3">
    <source>
        <dbReference type="ARBA" id="ARBA00022691"/>
    </source>
</evidence>
<dbReference type="PANTHER" id="PTHR18895:SF74">
    <property type="entry name" value="MTRF1L RELEASE FACTOR GLUTAMINE METHYLTRANSFERASE"/>
    <property type="match status" value="1"/>
</dbReference>
<dbReference type="HAMAP" id="MF_02126">
    <property type="entry name" value="RF_methyltr_PrmC"/>
    <property type="match status" value="1"/>
</dbReference>
<feature type="domain" description="Release factor glutamine methyltransferase N-terminal" evidence="7">
    <location>
        <begin position="21"/>
        <end position="81"/>
    </location>
</feature>
<dbReference type="NCBIfam" id="TIGR03534">
    <property type="entry name" value="RF_mod_PrmC"/>
    <property type="match status" value="1"/>
</dbReference>
<proteinExistence type="inferred from homology"/>
<dbReference type="InterPro" id="IPR002052">
    <property type="entry name" value="DNA_methylase_N6_adenine_CS"/>
</dbReference>
<evidence type="ECO:0000259" key="7">
    <source>
        <dbReference type="Pfam" id="PF17827"/>
    </source>
</evidence>
<dbReference type="Pfam" id="PF05175">
    <property type="entry name" value="MTS"/>
    <property type="match status" value="1"/>
</dbReference>
<dbReference type="InterPro" id="IPR019874">
    <property type="entry name" value="RF_methyltr_PrmC"/>
</dbReference>
<accession>A0ABQ5YWQ0</accession>
<keyword evidence="2 5" id="KW-0808">Transferase</keyword>
<dbReference type="PROSITE" id="PS00092">
    <property type="entry name" value="N6_MTASE"/>
    <property type="match status" value="1"/>
</dbReference>
<dbReference type="GO" id="GO:0008168">
    <property type="term" value="F:methyltransferase activity"/>
    <property type="evidence" value="ECO:0007669"/>
    <property type="project" value="UniProtKB-KW"/>
</dbReference>
<dbReference type="Gene3D" id="1.10.8.10">
    <property type="entry name" value="DNA helicase RuvA subunit, C-terminal domain"/>
    <property type="match status" value="1"/>
</dbReference>
<feature type="binding site" evidence="5">
    <location>
        <position position="200"/>
    </location>
    <ligand>
        <name>S-adenosyl-L-methionine</name>
        <dbReference type="ChEBI" id="CHEBI:59789"/>
    </ligand>
</feature>
<dbReference type="InterPro" id="IPR007848">
    <property type="entry name" value="Small_mtfrase_dom"/>
</dbReference>
<dbReference type="SUPFAM" id="SSF53335">
    <property type="entry name" value="S-adenosyl-L-methionine-dependent methyltransferases"/>
    <property type="match status" value="1"/>
</dbReference>
<protein>
    <recommendedName>
        <fullName evidence="5">Release factor glutamine methyltransferase</fullName>
        <shortName evidence="5">RF MTase</shortName>
        <ecNumber evidence="5">2.1.1.297</ecNumber>
    </recommendedName>
    <alternativeName>
        <fullName evidence="5">N5-glutamine methyltransferase PrmC</fullName>
    </alternativeName>
    <alternativeName>
        <fullName evidence="5">Protein-(glutamine-N5) MTase PrmC</fullName>
    </alternativeName>
    <alternativeName>
        <fullName evidence="5">Protein-glutamine N-methyltransferase PrmC</fullName>
    </alternativeName>
</protein>
<name>A0ABQ5YWQ0_9BURK</name>
<comment type="similarity">
    <text evidence="5">Belongs to the protein N5-glutamine methyltransferase family. PrmC subfamily.</text>
</comment>
<dbReference type="InterPro" id="IPR050320">
    <property type="entry name" value="N5-glutamine_MTase"/>
</dbReference>
<dbReference type="EMBL" id="BSOJ01000030">
    <property type="protein sequence ID" value="GLR27343.1"/>
    <property type="molecule type" value="Genomic_DNA"/>
</dbReference>
<comment type="caution">
    <text evidence="8">The sequence shown here is derived from an EMBL/GenBank/DDBJ whole genome shotgun (WGS) entry which is preliminary data.</text>
</comment>
<feature type="binding site" evidence="5">
    <location>
        <begin position="130"/>
        <end position="134"/>
    </location>
    <ligand>
        <name>S-adenosyl-L-methionine</name>
        <dbReference type="ChEBI" id="CHEBI:59789"/>
    </ligand>
</feature>
<comment type="caution">
    <text evidence="5">Lacks conserved residue(s) required for the propagation of feature annotation.</text>
</comment>
<evidence type="ECO:0000313" key="9">
    <source>
        <dbReference type="Proteomes" id="UP001156664"/>
    </source>
</evidence>
<keyword evidence="3 5" id="KW-0949">S-adenosyl-L-methionine</keyword>
<feature type="binding site" evidence="5">
    <location>
        <begin position="200"/>
        <end position="203"/>
    </location>
    <ligand>
        <name>substrate</name>
    </ligand>
</feature>
<dbReference type="PANTHER" id="PTHR18895">
    <property type="entry name" value="HEMK METHYLTRANSFERASE"/>
    <property type="match status" value="1"/>
</dbReference>
<dbReference type="CDD" id="cd02440">
    <property type="entry name" value="AdoMet_MTases"/>
    <property type="match status" value="1"/>
</dbReference>
<dbReference type="Gene3D" id="3.40.50.150">
    <property type="entry name" value="Vaccinia Virus protein VP39"/>
    <property type="match status" value="1"/>
</dbReference>
<sequence length="292" mass="32221">MTRPMTNRQPGLHIDAALQASQHNTGLPLSELRILMSHVTGLNRVGLITHNTMMLSADQFSQFESLVKRRAQGEPVAYLTGVREFFSREFMVTPDVLIPRPETEELVEKALQWLEKRSRENLLTKVLDMGCGSGAIGLTLALENPILEVTLSDVSEAALQVAQANAKKLAAKNVQCVHSNLFEAFAPEGQPQQFDLIVSNPPYIASGDEHLKQGDLRFEPLSALTDHQDGLFFYRQLAQHAAQHLRPTGAVLMEHGYTQQGDVLALFRQAGFAAVEGFTDLAGQPRMVLALQ</sequence>
<dbReference type="InterPro" id="IPR029063">
    <property type="entry name" value="SAM-dependent_MTases_sf"/>
</dbReference>
<comment type="function">
    <text evidence="5">Methylates the class 1 translation termination release factors RF1/PrfA and RF2/PrfB on the glutamine residue of the universally conserved GGQ motif.</text>
</comment>
<keyword evidence="1 5" id="KW-0489">Methyltransferase</keyword>
<evidence type="ECO:0000256" key="4">
    <source>
        <dbReference type="ARBA" id="ARBA00048391"/>
    </source>
</evidence>
<evidence type="ECO:0000256" key="1">
    <source>
        <dbReference type="ARBA" id="ARBA00022603"/>
    </source>
</evidence>
<dbReference type="InterPro" id="IPR004556">
    <property type="entry name" value="HemK-like"/>
</dbReference>
<dbReference type="Pfam" id="PF17827">
    <property type="entry name" value="PrmC_N"/>
    <property type="match status" value="1"/>
</dbReference>
<evidence type="ECO:0000259" key="6">
    <source>
        <dbReference type="Pfam" id="PF05175"/>
    </source>
</evidence>
<evidence type="ECO:0000256" key="2">
    <source>
        <dbReference type="ARBA" id="ARBA00022679"/>
    </source>
</evidence>
<dbReference type="InterPro" id="IPR040758">
    <property type="entry name" value="PrmC_N"/>
</dbReference>
<dbReference type="Proteomes" id="UP001156664">
    <property type="component" value="Unassembled WGS sequence"/>
</dbReference>
<comment type="catalytic activity">
    <reaction evidence="4 5">
        <text>L-glutaminyl-[peptide chain release factor] + S-adenosyl-L-methionine = N(5)-methyl-L-glutaminyl-[peptide chain release factor] + S-adenosyl-L-homocysteine + H(+)</text>
        <dbReference type="Rhea" id="RHEA:42896"/>
        <dbReference type="Rhea" id="RHEA-COMP:10271"/>
        <dbReference type="Rhea" id="RHEA-COMP:10272"/>
        <dbReference type="ChEBI" id="CHEBI:15378"/>
        <dbReference type="ChEBI" id="CHEBI:30011"/>
        <dbReference type="ChEBI" id="CHEBI:57856"/>
        <dbReference type="ChEBI" id="CHEBI:59789"/>
        <dbReference type="ChEBI" id="CHEBI:61891"/>
        <dbReference type="EC" id="2.1.1.297"/>
    </reaction>
</comment>
<feature type="domain" description="Methyltransferase small" evidence="6">
    <location>
        <begin position="120"/>
        <end position="208"/>
    </location>
</feature>